<name>A0A182K9N1_9DIPT</name>
<dbReference type="PANTHER" id="PTHR10676">
    <property type="entry name" value="DYNEIN HEAVY CHAIN FAMILY PROTEIN"/>
    <property type="match status" value="1"/>
</dbReference>
<keyword evidence="5" id="KW-0067">ATP-binding</keyword>
<keyword evidence="9" id="KW-0505">Motor protein</keyword>
<dbReference type="FunFam" id="1.10.287.2620:FF:000002">
    <property type="entry name" value="Dynein heavy chain 2, axonemal"/>
    <property type="match status" value="1"/>
</dbReference>
<keyword evidence="2" id="KW-0963">Cytoplasm</keyword>
<evidence type="ECO:0000256" key="2">
    <source>
        <dbReference type="ARBA" id="ARBA00022490"/>
    </source>
</evidence>
<evidence type="ECO:0000256" key="7">
    <source>
        <dbReference type="ARBA" id="ARBA00023054"/>
    </source>
</evidence>
<dbReference type="InterPro" id="IPR013602">
    <property type="entry name" value="Dynein_heavy_linker"/>
</dbReference>
<dbReference type="GO" id="GO:0060294">
    <property type="term" value="P:cilium movement involved in cell motility"/>
    <property type="evidence" value="ECO:0007669"/>
    <property type="project" value="TreeGrafter"/>
</dbReference>
<dbReference type="GO" id="GO:0008569">
    <property type="term" value="F:minus-end-directed microtubule motor activity"/>
    <property type="evidence" value="ECO:0007669"/>
    <property type="project" value="TreeGrafter"/>
</dbReference>
<protein>
    <recommendedName>
        <fullName evidence="12">Dynein heavy chain linker domain-containing protein</fullName>
    </recommendedName>
</protein>
<evidence type="ECO:0000313" key="13">
    <source>
        <dbReference type="EnsemblMetazoa" id="ACHR007468-PA"/>
    </source>
</evidence>
<evidence type="ECO:0000256" key="4">
    <source>
        <dbReference type="ARBA" id="ARBA00022741"/>
    </source>
</evidence>
<dbReference type="Proteomes" id="UP000075881">
    <property type="component" value="Unassembled WGS sequence"/>
</dbReference>
<dbReference type="InterPro" id="IPR026983">
    <property type="entry name" value="DHC"/>
</dbReference>
<evidence type="ECO:0000256" key="6">
    <source>
        <dbReference type="ARBA" id="ARBA00023017"/>
    </source>
</evidence>
<dbReference type="AlphaFoldDB" id="A0A182K9N1"/>
<evidence type="ECO:0000256" key="8">
    <source>
        <dbReference type="ARBA" id="ARBA00023069"/>
    </source>
</evidence>
<keyword evidence="8" id="KW-0969">Cilium</keyword>
<evidence type="ECO:0000256" key="9">
    <source>
        <dbReference type="ARBA" id="ARBA00023175"/>
    </source>
</evidence>
<keyword evidence="6" id="KW-0243">Dynein</keyword>
<keyword evidence="4" id="KW-0547">Nucleotide-binding</keyword>
<reference evidence="13" key="2">
    <citation type="submission" date="2020-05" db="UniProtKB">
        <authorList>
            <consortium name="EnsemblMetazoa"/>
        </authorList>
    </citation>
    <scope>IDENTIFICATION</scope>
    <source>
        <strain evidence="13">ACHKN1017</strain>
    </source>
</reference>
<keyword evidence="3" id="KW-0493">Microtubule</keyword>
<dbReference type="EnsemblMetazoa" id="ACHR007468-RA">
    <property type="protein sequence ID" value="ACHR007468-PA"/>
    <property type="gene ID" value="ACHR007468"/>
</dbReference>
<dbReference type="VEuPathDB" id="VectorBase:ACHR007468"/>
<dbReference type="Pfam" id="PF08393">
    <property type="entry name" value="DHC_N2"/>
    <property type="match status" value="1"/>
</dbReference>
<evidence type="ECO:0000256" key="1">
    <source>
        <dbReference type="ARBA" id="ARBA00004430"/>
    </source>
</evidence>
<keyword evidence="11" id="KW-0966">Cell projection</keyword>
<dbReference type="GO" id="GO:0097729">
    <property type="term" value="C:9+2 motile cilium"/>
    <property type="evidence" value="ECO:0007669"/>
    <property type="project" value="TreeGrafter"/>
</dbReference>
<dbReference type="GO" id="GO:0005524">
    <property type="term" value="F:ATP binding"/>
    <property type="evidence" value="ECO:0007669"/>
    <property type="project" value="UniProtKB-KW"/>
</dbReference>
<dbReference type="Gene3D" id="1.10.287.2620">
    <property type="match status" value="1"/>
</dbReference>
<organism evidence="13 14">
    <name type="scientific">Anopheles christyi</name>
    <dbReference type="NCBI Taxonomy" id="43041"/>
    <lineage>
        <taxon>Eukaryota</taxon>
        <taxon>Metazoa</taxon>
        <taxon>Ecdysozoa</taxon>
        <taxon>Arthropoda</taxon>
        <taxon>Hexapoda</taxon>
        <taxon>Insecta</taxon>
        <taxon>Pterygota</taxon>
        <taxon>Neoptera</taxon>
        <taxon>Endopterygota</taxon>
        <taxon>Diptera</taxon>
        <taxon>Nematocera</taxon>
        <taxon>Culicoidea</taxon>
        <taxon>Culicidae</taxon>
        <taxon>Anophelinae</taxon>
        <taxon>Anopheles</taxon>
    </lineage>
</organism>
<keyword evidence="7" id="KW-0175">Coiled coil</keyword>
<dbReference type="GO" id="GO:0005930">
    <property type="term" value="C:axoneme"/>
    <property type="evidence" value="ECO:0007669"/>
    <property type="project" value="UniProtKB-SubCell"/>
</dbReference>
<proteinExistence type="predicted"/>
<evidence type="ECO:0000259" key="12">
    <source>
        <dbReference type="Pfam" id="PF08393"/>
    </source>
</evidence>
<reference evidence="14" key="1">
    <citation type="submission" date="2013-03" db="EMBL/GenBank/DDBJ databases">
        <title>The Genome Sequence of Anopheles christyi ACHKN1017.</title>
        <authorList>
            <consortium name="The Broad Institute Genomics Platform"/>
            <person name="Neafsey D.E."/>
            <person name="Besansky N."/>
            <person name="Walker B."/>
            <person name="Young S.K."/>
            <person name="Zeng Q."/>
            <person name="Gargeya S."/>
            <person name="Fitzgerald M."/>
            <person name="Haas B."/>
            <person name="Abouelleil A."/>
            <person name="Allen A.W."/>
            <person name="Alvarado L."/>
            <person name="Arachchi H.M."/>
            <person name="Berlin A.M."/>
            <person name="Chapman S.B."/>
            <person name="Gainer-Dewar J."/>
            <person name="Goldberg J."/>
            <person name="Griggs A."/>
            <person name="Gujja S."/>
            <person name="Hansen M."/>
            <person name="Howarth C."/>
            <person name="Imamovic A."/>
            <person name="Ireland A."/>
            <person name="Larimer J."/>
            <person name="McCowan C."/>
            <person name="Murphy C."/>
            <person name="Pearson M."/>
            <person name="Poon T.W."/>
            <person name="Priest M."/>
            <person name="Roberts A."/>
            <person name="Saif S."/>
            <person name="Shea T."/>
            <person name="Sisk P."/>
            <person name="Sykes S."/>
            <person name="Wortman J."/>
            <person name="Nusbaum C."/>
            <person name="Birren B."/>
        </authorList>
    </citation>
    <scope>NUCLEOTIDE SEQUENCE [LARGE SCALE GENOMIC DNA]</scope>
    <source>
        <strain evidence="14">ACHKN1017</strain>
    </source>
</reference>
<sequence length="430" mass="50916">MSVCEKFLNQNVSLAQLDEKFIYYTQIVNELERHKPFHDIKSIRVNLKPLIRGIVDHAVEWRNTLGNILAERTRQQMIELHEHMVSLRNDLDKNVKELSHFKTVMQTIQTIQSTTLTVELKIHEIQEIYNILEEHRIKFPLGDMIMAYHLEKRWKKIYHSALLRSGKLQPTKAKFAEITQKEIQTFNDEVNQLAKFITKFRTEGPGTVGLDLDRGVELMDSYGKEIDLMDRQRIELENAEKLFDIPLTDYSDFLQCQHEYEEIQVVYKLYVQQKVAREKWSHTLWANLNPQALLEGIDSFMKEFRMLPKTIRQAPVGQALDTKMKQFKSSIPLMLSLKDEALRERHWMKLMEKTGSHFDMSPDRFTLENMFAMELHKYQDIAEEIINNAIKELAIERSVQEIAHIWQRMCFNMMRYEKGGRMRGYSCLNT</sequence>
<evidence type="ECO:0000256" key="3">
    <source>
        <dbReference type="ARBA" id="ARBA00022701"/>
    </source>
</evidence>
<keyword evidence="10" id="KW-0206">Cytoskeleton</keyword>
<dbReference type="PANTHER" id="PTHR10676:SF343">
    <property type="entry name" value="DYNEIN AXONEMAL HEAVY CHAIN 10"/>
    <property type="match status" value="1"/>
</dbReference>
<dbReference type="GO" id="GO:0030286">
    <property type="term" value="C:dynein complex"/>
    <property type="evidence" value="ECO:0007669"/>
    <property type="project" value="UniProtKB-KW"/>
</dbReference>
<dbReference type="GO" id="GO:0005874">
    <property type="term" value="C:microtubule"/>
    <property type="evidence" value="ECO:0007669"/>
    <property type="project" value="UniProtKB-KW"/>
</dbReference>
<evidence type="ECO:0000256" key="11">
    <source>
        <dbReference type="ARBA" id="ARBA00023273"/>
    </source>
</evidence>
<comment type="subcellular location">
    <subcellularLocation>
        <location evidence="1">Cytoplasm</location>
        <location evidence="1">Cytoskeleton</location>
        <location evidence="1">Cilium axoneme</location>
    </subcellularLocation>
</comment>
<evidence type="ECO:0000256" key="10">
    <source>
        <dbReference type="ARBA" id="ARBA00023212"/>
    </source>
</evidence>
<keyword evidence="14" id="KW-1185">Reference proteome</keyword>
<accession>A0A182K9N1</accession>
<dbReference type="STRING" id="43041.A0A182K9N1"/>
<evidence type="ECO:0000256" key="5">
    <source>
        <dbReference type="ARBA" id="ARBA00022840"/>
    </source>
</evidence>
<feature type="domain" description="Dynein heavy chain linker" evidence="12">
    <location>
        <begin position="255"/>
        <end position="419"/>
    </location>
</feature>
<dbReference type="GO" id="GO:0051959">
    <property type="term" value="F:dynein light intermediate chain binding"/>
    <property type="evidence" value="ECO:0007669"/>
    <property type="project" value="InterPro"/>
</dbReference>
<dbReference type="GO" id="GO:0045505">
    <property type="term" value="F:dynein intermediate chain binding"/>
    <property type="evidence" value="ECO:0007669"/>
    <property type="project" value="InterPro"/>
</dbReference>
<evidence type="ECO:0000313" key="14">
    <source>
        <dbReference type="Proteomes" id="UP000075881"/>
    </source>
</evidence>